<keyword evidence="5" id="KW-0456">Lyase</keyword>
<proteinExistence type="predicted"/>
<evidence type="ECO:0000256" key="4">
    <source>
        <dbReference type="ARBA" id="ARBA00023027"/>
    </source>
</evidence>
<comment type="cofactor">
    <cofactor evidence="2">
        <name>Co(2+)</name>
        <dbReference type="ChEBI" id="CHEBI:48828"/>
    </cofactor>
</comment>
<evidence type="ECO:0000256" key="1">
    <source>
        <dbReference type="ARBA" id="ARBA00001911"/>
    </source>
</evidence>
<evidence type="ECO:0000259" key="8">
    <source>
        <dbReference type="Pfam" id="PF24621"/>
    </source>
</evidence>
<feature type="domain" description="3-dehydroquinate synthase N-terminal" evidence="7">
    <location>
        <begin position="61"/>
        <end position="168"/>
    </location>
</feature>
<dbReference type="AlphaFoldDB" id="A0A1J5IHG5"/>
<evidence type="ECO:0000256" key="3">
    <source>
        <dbReference type="ARBA" id="ARBA00022723"/>
    </source>
</evidence>
<dbReference type="EMBL" id="MNZT01000083">
    <property type="protein sequence ID" value="OIP96508.1"/>
    <property type="molecule type" value="Genomic_DNA"/>
</dbReference>
<dbReference type="InterPro" id="IPR030963">
    <property type="entry name" value="DHQ_synth_fam"/>
</dbReference>
<dbReference type="PANTHER" id="PTHR43622">
    <property type="entry name" value="3-DEHYDROQUINATE SYNTHASE"/>
    <property type="match status" value="1"/>
</dbReference>
<keyword evidence="6" id="KW-0170">Cobalt</keyword>
<dbReference type="InterPro" id="IPR030960">
    <property type="entry name" value="DHQS/DOIS_N"/>
</dbReference>
<feature type="domain" description="3-dehydroquinate synthase C-terminal" evidence="8">
    <location>
        <begin position="174"/>
        <end position="317"/>
    </location>
</feature>
<dbReference type="Proteomes" id="UP000183245">
    <property type="component" value="Unassembled WGS sequence"/>
</dbReference>
<dbReference type="InterPro" id="IPR056179">
    <property type="entry name" value="DHQS_C"/>
</dbReference>
<protein>
    <submittedName>
        <fullName evidence="9">Uncharacterized protein</fullName>
    </submittedName>
</protein>
<dbReference type="PANTHER" id="PTHR43622:SF1">
    <property type="entry name" value="3-DEHYDROQUINATE SYNTHASE"/>
    <property type="match status" value="1"/>
</dbReference>
<evidence type="ECO:0000256" key="6">
    <source>
        <dbReference type="ARBA" id="ARBA00023285"/>
    </source>
</evidence>
<dbReference type="Gene3D" id="1.20.1090.10">
    <property type="entry name" value="Dehydroquinate synthase-like - alpha domain"/>
    <property type="match status" value="1"/>
</dbReference>
<dbReference type="PIRSF" id="PIRSF001455">
    <property type="entry name" value="DHQ_synth"/>
    <property type="match status" value="1"/>
</dbReference>
<accession>A0A1J5IHG5</accession>
<gene>
    <name evidence="9" type="ORF">AUK40_04885</name>
</gene>
<evidence type="ECO:0000256" key="5">
    <source>
        <dbReference type="ARBA" id="ARBA00023239"/>
    </source>
</evidence>
<evidence type="ECO:0000313" key="10">
    <source>
        <dbReference type="Proteomes" id="UP000183245"/>
    </source>
</evidence>
<name>A0A1J5IHG5_9BACT</name>
<dbReference type="InterPro" id="IPR050071">
    <property type="entry name" value="Dehydroquinate_synthase"/>
</dbReference>
<dbReference type="Pfam" id="PF01761">
    <property type="entry name" value="DHQ_synthase"/>
    <property type="match status" value="1"/>
</dbReference>
<dbReference type="GO" id="GO:0009073">
    <property type="term" value="P:aromatic amino acid family biosynthetic process"/>
    <property type="evidence" value="ECO:0007669"/>
    <property type="project" value="InterPro"/>
</dbReference>
<keyword evidence="3" id="KW-0479">Metal-binding</keyword>
<dbReference type="Gene3D" id="3.40.50.1970">
    <property type="match status" value="1"/>
</dbReference>
<dbReference type="GO" id="GO:0003856">
    <property type="term" value="F:3-dehydroquinate synthase activity"/>
    <property type="evidence" value="ECO:0007669"/>
    <property type="project" value="TreeGrafter"/>
</dbReference>
<organism evidence="9 10">
    <name type="scientific">Candidatus Wirthbacteria bacterium CG2_30_54_11</name>
    <dbReference type="NCBI Taxonomy" id="1817892"/>
    <lineage>
        <taxon>Bacteria</taxon>
        <taxon>Candidatus Wirthbacteria</taxon>
    </lineage>
</organism>
<evidence type="ECO:0000313" key="9">
    <source>
        <dbReference type="EMBL" id="OIP96508.1"/>
    </source>
</evidence>
<evidence type="ECO:0000259" key="7">
    <source>
        <dbReference type="Pfam" id="PF01761"/>
    </source>
</evidence>
<sequence>MPVVRELTITSNLRNYQVKLCDDDSFIADFASQANTVFIVDENVWRLHQNTTLRLLKDPIILPISEEGKSLESVQLLYDQVISLSAKKNMTLVSIGGGITQDITGFVASTLYRGVNWIFVPTTLLAQADSCIGAKTSLNYKKYKNLLGTFFPPHQVYIYPGFLDTLDEPVYLSGLGEIVKLYVIGGEQDTLRLLGALPALLNRQDEVLLNFVMRSLTIKKDYIEADEFDTGKRNMLNFGHCFGHAVEYATGYALAHGQAVVVGMILAGFVARERGLLQTETEQMLRAQLLIPVLGPEFPKLELDHASIIEAMKQDKKRVGADLPLIMVTDGYAMVKVTDLKVSEVHQALDFFTETGL</sequence>
<dbReference type="SUPFAM" id="SSF56796">
    <property type="entry name" value="Dehydroquinate synthase-like"/>
    <property type="match status" value="1"/>
</dbReference>
<reference evidence="9 10" key="1">
    <citation type="journal article" date="2016" name="Environ. Microbiol.">
        <title>Genomic resolution of a cold subsurface aquifer community provides metabolic insights for novel microbes adapted to high CO concentrations.</title>
        <authorList>
            <person name="Probst A.J."/>
            <person name="Castelle C.J."/>
            <person name="Singh A."/>
            <person name="Brown C.T."/>
            <person name="Anantharaman K."/>
            <person name="Sharon I."/>
            <person name="Hug L.A."/>
            <person name="Burstein D."/>
            <person name="Emerson J.B."/>
            <person name="Thomas B.C."/>
            <person name="Banfield J.F."/>
        </authorList>
    </citation>
    <scope>NUCLEOTIDE SEQUENCE [LARGE SCALE GENOMIC DNA]</scope>
    <source>
        <strain evidence="9">CG2_30_54_11</strain>
    </source>
</reference>
<comment type="caution">
    <text evidence="9">The sequence shown here is derived from an EMBL/GenBank/DDBJ whole genome shotgun (WGS) entry which is preliminary data.</text>
</comment>
<keyword evidence="4" id="KW-0520">NAD</keyword>
<dbReference type="GO" id="GO:0046872">
    <property type="term" value="F:metal ion binding"/>
    <property type="evidence" value="ECO:0007669"/>
    <property type="project" value="UniProtKB-KW"/>
</dbReference>
<comment type="cofactor">
    <cofactor evidence="1">
        <name>NAD(+)</name>
        <dbReference type="ChEBI" id="CHEBI:57540"/>
    </cofactor>
</comment>
<dbReference type="CDD" id="cd08195">
    <property type="entry name" value="DHQS"/>
    <property type="match status" value="1"/>
</dbReference>
<dbReference type="STRING" id="1817892.AUK40_04885"/>
<dbReference type="Pfam" id="PF24621">
    <property type="entry name" value="DHQS_C"/>
    <property type="match status" value="1"/>
</dbReference>
<evidence type="ECO:0000256" key="2">
    <source>
        <dbReference type="ARBA" id="ARBA00001941"/>
    </source>
</evidence>